<evidence type="ECO:0000313" key="5">
    <source>
        <dbReference type="Proteomes" id="UP000007519"/>
    </source>
</evidence>
<evidence type="ECO:0000259" key="3">
    <source>
        <dbReference type="Pfam" id="PF00849"/>
    </source>
</evidence>
<dbReference type="KEGG" id="sgn:SGRA_1004"/>
<dbReference type="PANTHER" id="PTHR21600:SF87">
    <property type="entry name" value="RNA PSEUDOURIDYLATE SYNTHASE DOMAIN-CONTAINING PROTEIN 1"/>
    <property type="match status" value="1"/>
</dbReference>
<dbReference type="InterPro" id="IPR006145">
    <property type="entry name" value="PsdUridine_synth_RsuA/RluA"/>
</dbReference>
<dbReference type="GO" id="GO:0003723">
    <property type="term" value="F:RNA binding"/>
    <property type="evidence" value="ECO:0007669"/>
    <property type="project" value="UniProtKB-KW"/>
</dbReference>
<comment type="similarity">
    <text evidence="1">Belongs to the pseudouridine synthase RluA family.</text>
</comment>
<evidence type="ECO:0000256" key="2">
    <source>
        <dbReference type="PROSITE-ProRule" id="PRU00182"/>
    </source>
</evidence>
<dbReference type="CDD" id="cd00165">
    <property type="entry name" value="S4"/>
    <property type="match status" value="1"/>
</dbReference>
<keyword evidence="4" id="KW-0413">Isomerase</keyword>
<dbReference type="GO" id="GO:0160147">
    <property type="term" value="F:tRNA pseudouridine(38-40) synthase activity"/>
    <property type="evidence" value="ECO:0007669"/>
    <property type="project" value="UniProtKB-EC"/>
</dbReference>
<feature type="domain" description="Pseudouridine synthase RsuA/RluA-like" evidence="3">
    <location>
        <begin position="88"/>
        <end position="230"/>
    </location>
</feature>
<gene>
    <name evidence="4" type="primary">truC</name>
    <name evidence="4" type="ordered locus">SGRA_1004</name>
</gene>
<dbReference type="InterPro" id="IPR020103">
    <property type="entry name" value="PsdUridine_synth_cat_dom_sf"/>
</dbReference>
<dbReference type="SUPFAM" id="SSF55174">
    <property type="entry name" value="Alpha-L RNA-binding motif"/>
    <property type="match status" value="1"/>
</dbReference>
<dbReference type="Proteomes" id="UP000007519">
    <property type="component" value="Chromosome"/>
</dbReference>
<dbReference type="PANTHER" id="PTHR21600">
    <property type="entry name" value="MITOCHONDRIAL RNA PSEUDOURIDINE SYNTHASE"/>
    <property type="match status" value="1"/>
</dbReference>
<protein>
    <submittedName>
        <fullName evidence="4">Pseudouridine synthase</fullName>
        <ecNumber evidence="4">5.4.99.12</ecNumber>
    </submittedName>
</protein>
<dbReference type="STRING" id="984262.SGRA_1004"/>
<evidence type="ECO:0000256" key="1">
    <source>
        <dbReference type="ARBA" id="ARBA00010876"/>
    </source>
</evidence>
<dbReference type="EC" id="5.4.99.12" evidence="4"/>
<dbReference type="CDD" id="cd02869">
    <property type="entry name" value="PseudoU_synth_RluA_like"/>
    <property type="match status" value="1"/>
</dbReference>
<dbReference type="SUPFAM" id="SSF55120">
    <property type="entry name" value="Pseudouridine synthase"/>
    <property type="match status" value="1"/>
</dbReference>
<dbReference type="InterPro" id="IPR050188">
    <property type="entry name" value="RluA_PseudoU_synthase"/>
</dbReference>
<proteinExistence type="inferred from homology"/>
<sequence length="296" mass="33271">MLMYLVAEHQVREERAGRVYDYAQGLFPLLPSRKSVKKALDKGLLKVNGQAVGTGYYLQVGDILALWQRPVNQKERELPLEVHYEDEDLAVVYKPAGLAVSGYHKHNFQQRFRAGLQPSLTEDALPSPLPVHRLDLPTQGLLLVGKRASSLRFLQAAFAQRSIQKTYLAIVMGKPAQAKGRLDSPVDGKAAETDYRLLWSVPSLRSEQLSLLELRPKTGRKHQLRKQLAQIDCPIVGDKQYGPKGKTLLHKGLFLVAVGLAFAHPAGGQIELSMPAPTKFLRLLERERKQWEKYQP</sequence>
<dbReference type="GO" id="GO:0000455">
    <property type="term" value="P:enzyme-directed rRNA pseudouridine synthesis"/>
    <property type="evidence" value="ECO:0007669"/>
    <property type="project" value="TreeGrafter"/>
</dbReference>
<dbReference type="eggNOG" id="COG0564">
    <property type="taxonomic scope" value="Bacteria"/>
</dbReference>
<keyword evidence="5" id="KW-1185">Reference proteome</keyword>
<dbReference type="AlphaFoldDB" id="H6L312"/>
<dbReference type="PROSITE" id="PS50889">
    <property type="entry name" value="S4"/>
    <property type="match status" value="1"/>
</dbReference>
<organism evidence="4 5">
    <name type="scientific">Saprospira grandis (strain Lewin)</name>
    <dbReference type="NCBI Taxonomy" id="984262"/>
    <lineage>
        <taxon>Bacteria</taxon>
        <taxon>Pseudomonadati</taxon>
        <taxon>Bacteroidota</taxon>
        <taxon>Saprospiria</taxon>
        <taxon>Saprospirales</taxon>
        <taxon>Saprospiraceae</taxon>
        <taxon>Saprospira</taxon>
    </lineage>
</organism>
<reference evidence="4 5" key="1">
    <citation type="journal article" date="2012" name="Stand. Genomic Sci.">
        <title>Complete genome sequencing and analysis of Saprospira grandis str. Lewin, a predatory marine bacterium.</title>
        <authorList>
            <person name="Saw J.H."/>
            <person name="Yuryev A."/>
            <person name="Kanbe M."/>
            <person name="Hou S."/>
            <person name="Young A.G."/>
            <person name="Aizawa S."/>
            <person name="Alam M."/>
        </authorList>
    </citation>
    <scope>NUCLEOTIDE SEQUENCE [LARGE SCALE GENOMIC DNA]</scope>
    <source>
        <strain evidence="4 5">Lewin</strain>
    </source>
</reference>
<dbReference type="Pfam" id="PF00849">
    <property type="entry name" value="PseudoU_synth_2"/>
    <property type="match status" value="1"/>
</dbReference>
<evidence type="ECO:0000313" key="4">
    <source>
        <dbReference type="EMBL" id="AFC23739.1"/>
    </source>
</evidence>
<accession>H6L312</accession>
<name>H6L312_SAPGL</name>
<dbReference type="HOGENOM" id="CLU_016902_11_4_10"/>
<dbReference type="EMBL" id="CP002831">
    <property type="protein sequence ID" value="AFC23739.1"/>
    <property type="molecule type" value="Genomic_DNA"/>
</dbReference>
<keyword evidence="2" id="KW-0694">RNA-binding</keyword>
<dbReference type="Gene3D" id="3.30.2350.10">
    <property type="entry name" value="Pseudouridine synthase"/>
    <property type="match status" value="1"/>
</dbReference>